<name>A0ABS5KHC5_9ACTN</name>
<protein>
    <recommendedName>
        <fullName evidence="3">ESAT-6-like protein</fullName>
    </recommendedName>
</protein>
<proteinExistence type="predicted"/>
<keyword evidence="2" id="KW-1185">Reference proteome</keyword>
<gene>
    <name evidence="1" type="ORF">KGQ19_00735</name>
</gene>
<reference evidence="1 2" key="1">
    <citation type="submission" date="2020-02" db="EMBL/GenBank/DDBJ databases">
        <title>Acidophilic actinobacteria isolated from forest soil.</title>
        <authorList>
            <person name="Golinska P."/>
        </authorList>
    </citation>
    <scope>NUCLEOTIDE SEQUENCE [LARGE SCALE GENOMIC DNA]</scope>
    <source>
        <strain evidence="1 2">NL8</strain>
    </source>
</reference>
<dbReference type="EMBL" id="JAAFYZ010000002">
    <property type="protein sequence ID" value="MBS2545385.1"/>
    <property type="molecule type" value="Genomic_DNA"/>
</dbReference>
<dbReference type="RefSeq" id="WP_212007051.1">
    <property type="nucleotide sequence ID" value="NZ_JAAFYZ010000002.1"/>
</dbReference>
<evidence type="ECO:0000313" key="1">
    <source>
        <dbReference type="EMBL" id="MBS2545385.1"/>
    </source>
</evidence>
<accession>A0ABS5KHC5</accession>
<dbReference type="Proteomes" id="UP000730482">
    <property type="component" value="Unassembled WGS sequence"/>
</dbReference>
<organism evidence="1 2">
    <name type="scientific">Catenulispora pinistramenti</name>
    <dbReference type="NCBI Taxonomy" id="2705254"/>
    <lineage>
        <taxon>Bacteria</taxon>
        <taxon>Bacillati</taxon>
        <taxon>Actinomycetota</taxon>
        <taxon>Actinomycetes</taxon>
        <taxon>Catenulisporales</taxon>
        <taxon>Catenulisporaceae</taxon>
        <taxon>Catenulispora</taxon>
    </lineage>
</organism>
<evidence type="ECO:0008006" key="3">
    <source>
        <dbReference type="Google" id="ProtNLM"/>
    </source>
</evidence>
<comment type="caution">
    <text evidence="1">The sequence shown here is derived from an EMBL/GenBank/DDBJ whole genome shotgun (WGS) entry which is preliminary data.</text>
</comment>
<evidence type="ECO:0000313" key="2">
    <source>
        <dbReference type="Proteomes" id="UP000730482"/>
    </source>
</evidence>
<sequence length="110" mass="11852">MTSPTELQLDFNGLSTFADQADRIRGQWDGSALTLDPPIGLGDEGQLTDLMAEFTAAWTKAATSIDSFISVLSSMCRDSVARFQQTDGTLARQATDPDGDRISGHHVYGL</sequence>